<reference evidence="7 8" key="1">
    <citation type="journal article" date="2024" name="Plant J.">
        <title>Genome sequences and population genomics reveal climatic adaptation and genomic divergence between two closely related sweetgum species.</title>
        <authorList>
            <person name="Xu W.Q."/>
            <person name="Ren C.Q."/>
            <person name="Zhang X.Y."/>
            <person name="Comes H.P."/>
            <person name="Liu X.H."/>
            <person name="Li Y.G."/>
            <person name="Kettle C.J."/>
            <person name="Jalonen R."/>
            <person name="Gaisberger H."/>
            <person name="Ma Y.Z."/>
            <person name="Qiu Y.X."/>
        </authorList>
    </citation>
    <scope>NUCLEOTIDE SEQUENCE [LARGE SCALE GENOMIC DNA]</scope>
    <source>
        <strain evidence="7">Hangzhou</strain>
    </source>
</reference>
<evidence type="ECO:0000256" key="1">
    <source>
        <dbReference type="ARBA" id="ARBA00022723"/>
    </source>
</evidence>
<dbReference type="PANTHER" id="PTHR31251:SF108">
    <property type="entry name" value="SQUAMOSA PROMOTER-BINDING-LIKE PROTEIN 7"/>
    <property type="match status" value="1"/>
</dbReference>
<evidence type="ECO:0000313" key="7">
    <source>
        <dbReference type="EMBL" id="KAK9288985.1"/>
    </source>
</evidence>
<feature type="region of interest" description="Disordered" evidence="5">
    <location>
        <begin position="1"/>
        <end position="25"/>
    </location>
</feature>
<feature type="region of interest" description="Disordered" evidence="5">
    <location>
        <begin position="96"/>
        <end position="126"/>
    </location>
</feature>
<dbReference type="InterPro" id="IPR004333">
    <property type="entry name" value="SBP_dom"/>
</dbReference>
<dbReference type="Pfam" id="PF26102">
    <property type="entry name" value="Ig_SPL7"/>
    <property type="match status" value="1"/>
</dbReference>
<dbReference type="EMBL" id="JBBPBK010000003">
    <property type="protein sequence ID" value="KAK9288985.1"/>
    <property type="molecule type" value="Genomic_DNA"/>
</dbReference>
<dbReference type="GO" id="GO:0008270">
    <property type="term" value="F:zinc ion binding"/>
    <property type="evidence" value="ECO:0007669"/>
    <property type="project" value="UniProtKB-KW"/>
</dbReference>
<dbReference type="GO" id="GO:0005634">
    <property type="term" value="C:nucleus"/>
    <property type="evidence" value="ECO:0007669"/>
    <property type="project" value="InterPro"/>
</dbReference>
<comment type="caution">
    <text evidence="7">The sequence shown here is derived from an EMBL/GenBank/DDBJ whole genome shotgun (WGS) entry which is preliminary data.</text>
</comment>
<dbReference type="PANTHER" id="PTHR31251">
    <property type="entry name" value="SQUAMOSA PROMOTER-BINDING-LIKE PROTEIN 4"/>
    <property type="match status" value="1"/>
</dbReference>
<dbReference type="GO" id="GO:0003677">
    <property type="term" value="F:DNA binding"/>
    <property type="evidence" value="ECO:0007669"/>
    <property type="project" value="InterPro"/>
</dbReference>
<feature type="compositionally biased region" description="Basic and acidic residues" evidence="5">
    <location>
        <begin position="107"/>
        <end position="119"/>
    </location>
</feature>
<dbReference type="Pfam" id="PF03110">
    <property type="entry name" value="SBP"/>
    <property type="match status" value="1"/>
</dbReference>
<dbReference type="Proteomes" id="UP001415857">
    <property type="component" value="Unassembled WGS sequence"/>
</dbReference>
<sequence length="583" mass="65615">MPELDEKLEEEEGGPGKKRARTARATAGTARCQVPGCEADISELKGYHRRHRVCLRCANATTVVLDGQNKRYCQQCGKFHILSDFDEGKRSCRRKLERHNNRRRRKPTDSKGSVEKEPQEDLLADDGGCDVEAGKDNLCLSNQIAEGEAVIETEDGRVCSAPGSQNIQSDSFVSLMASDETQMDGEKDNSKYSLSSSYCDNKSAYSSMCPTGRISFKLYDWNPAEFPRRLRHQIFQWLASMPVELEGYIRPGCIILTVFIAMPKFMWVKLLEDPASYLHDFVIAPGKLLSGRGTVLVYLNNMIFRVVKGSVMKVKMEVQAPRLHYVHPTCFEAGKPMEFVVCGSNLLQPKLRFLVSFAGKYLANDYDVAFPHGKTDGDTACSFDHQLYKIHIRHTEPNLFGPAFIEVENESGLSDFIPILIGEKEICSEMKIIEQSFDASLCSKGSQFVTNLCEVSVLRQIALSEFILDIAWLLKEPASESIQNILTSSQIQRYNCLLNFLISHDTTIILEKVLHSLKILMENLESNSPVKGTSDTDMRLFQNNVDRATDFLRQKLWKSRGSVLLSQYSVPKDGASLSEQLPR</sequence>
<dbReference type="SUPFAM" id="SSF103612">
    <property type="entry name" value="SBT domain"/>
    <property type="match status" value="1"/>
</dbReference>
<evidence type="ECO:0000313" key="8">
    <source>
        <dbReference type="Proteomes" id="UP001415857"/>
    </source>
</evidence>
<protein>
    <recommendedName>
        <fullName evidence="6">SBP-type domain-containing protein</fullName>
    </recommendedName>
</protein>
<dbReference type="PROSITE" id="PS51141">
    <property type="entry name" value="ZF_SBP"/>
    <property type="match status" value="1"/>
</dbReference>
<dbReference type="InterPro" id="IPR036893">
    <property type="entry name" value="SBP_sf"/>
</dbReference>
<dbReference type="Gene3D" id="4.10.1100.10">
    <property type="entry name" value="Transcription factor, SBP-box domain"/>
    <property type="match status" value="1"/>
</dbReference>
<evidence type="ECO:0000256" key="5">
    <source>
        <dbReference type="SAM" id="MobiDB-lite"/>
    </source>
</evidence>
<feature type="domain" description="SBP-type" evidence="6">
    <location>
        <begin position="29"/>
        <end position="106"/>
    </location>
</feature>
<feature type="compositionally biased region" description="Basic residues" evidence="5">
    <location>
        <begin position="96"/>
        <end position="106"/>
    </location>
</feature>
<dbReference type="AlphaFoldDB" id="A0AAP0X881"/>
<keyword evidence="1" id="KW-0479">Metal-binding</keyword>
<evidence type="ECO:0000256" key="4">
    <source>
        <dbReference type="PROSITE-ProRule" id="PRU00470"/>
    </source>
</evidence>
<proteinExistence type="predicted"/>
<feature type="compositionally biased region" description="Acidic residues" evidence="5">
    <location>
        <begin position="1"/>
        <end position="13"/>
    </location>
</feature>
<gene>
    <name evidence="7" type="ORF">L1049_017456</name>
</gene>
<dbReference type="InterPro" id="IPR044817">
    <property type="entry name" value="SBP-like"/>
</dbReference>
<evidence type="ECO:0000256" key="3">
    <source>
        <dbReference type="ARBA" id="ARBA00022833"/>
    </source>
</evidence>
<accession>A0AAP0X881</accession>
<organism evidence="7 8">
    <name type="scientific">Liquidambar formosana</name>
    <name type="common">Formosan gum</name>
    <dbReference type="NCBI Taxonomy" id="63359"/>
    <lineage>
        <taxon>Eukaryota</taxon>
        <taxon>Viridiplantae</taxon>
        <taxon>Streptophyta</taxon>
        <taxon>Embryophyta</taxon>
        <taxon>Tracheophyta</taxon>
        <taxon>Spermatophyta</taxon>
        <taxon>Magnoliopsida</taxon>
        <taxon>eudicotyledons</taxon>
        <taxon>Gunneridae</taxon>
        <taxon>Pentapetalae</taxon>
        <taxon>Saxifragales</taxon>
        <taxon>Altingiaceae</taxon>
        <taxon>Liquidambar</taxon>
    </lineage>
</organism>
<name>A0AAP0X881_LIQFO</name>
<evidence type="ECO:0000256" key="2">
    <source>
        <dbReference type="ARBA" id="ARBA00022771"/>
    </source>
</evidence>
<keyword evidence="8" id="KW-1185">Reference proteome</keyword>
<keyword evidence="3" id="KW-0862">Zinc</keyword>
<keyword evidence="2 4" id="KW-0863">Zinc-finger</keyword>
<evidence type="ECO:0000259" key="6">
    <source>
        <dbReference type="PROSITE" id="PS51141"/>
    </source>
</evidence>